<sequence length="563" mass="59327">MDARRERLVLAAVSAGLALLVFLPVLGRGFVLSYDMVFAQRQSLIPDALGLGSALPRSVPADAVIALATALVPGDIVQKIVLFLALFGAAYGAARLVPTEQLGTRVVAATGYAWTAYFAERLFIGHWPLLLTYACLPWIVRTALSLRRNEPRALARLILACAPAMLTPPGGVLAALTAIALAGPRKLGHTLGLAVVLNLPWLVPTFLHDGGTLSDPAGVAAFSARAESWGPAILSVLGLGGIWNGDVVPGSRGAPMAPVLILVTVAVALAGFRPLARKWGTPPARALLALGVLGVVLAALATLPFGEPVLSWAMGHVPGAGLLRDAQKWVAWWALPVALGFALAVEAAAARLRTGAARGALVVAAALFPLLTMPDLAWGGWGRLEAVRYPDDWTAVHRVLAEDDRPGDVVALPLSTFRSFAWNDQRTQLDPAPRALPETVLVDDTLRVGGEEIAGEDSRMDRVRAAKSPEDLSAAGIGWILVEHGTPGRVDPRLLTGAEPVWSGDWLTLYRTPGEPAVTGTRSPVPVLLANGVALVTIAAALLCLKLPVRTLSRRRNSLSRKE</sequence>
<organism evidence="2 3">
    <name type="scientific">Amycolatopsis japonica</name>
    <dbReference type="NCBI Taxonomy" id="208439"/>
    <lineage>
        <taxon>Bacteria</taxon>
        <taxon>Bacillati</taxon>
        <taxon>Actinomycetota</taxon>
        <taxon>Actinomycetes</taxon>
        <taxon>Pseudonocardiales</taxon>
        <taxon>Pseudonocardiaceae</taxon>
        <taxon>Amycolatopsis</taxon>
        <taxon>Amycolatopsis japonica group</taxon>
    </lineage>
</organism>
<gene>
    <name evidence="2" type="ORF">AJAP_14620</name>
</gene>
<keyword evidence="1" id="KW-1133">Transmembrane helix</keyword>
<evidence type="ECO:0000256" key="1">
    <source>
        <dbReference type="SAM" id="Phobius"/>
    </source>
</evidence>
<feature type="transmembrane region" description="Helical" evidence="1">
    <location>
        <begin position="287"/>
        <end position="310"/>
    </location>
</feature>
<feature type="transmembrane region" description="Helical" evidence="1">
    <location>
        <begin position="361"/>
        <end position="381"/>
    </location>
</feature>
<feature type="transmembrane region" description="Helical" evidence="1">
    <location>
        <begin position="76"/>
        <end position="94"/>
    </location>
</feature>
<dbReference type="KEGG" id="aja:AJAP_14620"/>
<protein>
    <submittedName>
        <fullName evidence="2">Uncharacterized protein</fullName>
    </submittedName>
</protein>
<dbReference type="STRING" id="208439.AJAP_14620"/>
<name>A0A075UNK1_9PSEU</name>
<keyword evidence="3" id="KW-1185">Reference proteome</keyword>
<proteinExistence type="predicted"/>
<feature type="transmembrane region" description="Helical" evidence="1">
    <location>
        <begin position="257"/>
        <end position="275"/>
    </location>
</feature>
<reference evidence="2 3" key="1">
    <citation type="journal article" date="2014" name="J. Biotechnol.">
        <title>Complete genome sequence of the actinobacterium Amycolatopsis japonica MG417-CF17(T) (=DSM 44213T) producing (S,S)-N,N'-ethylenediaminedisuccinic acid.</title>
        <authorList>
            <person name="Stegmann E."/>
            <person name="Albersmeier A."/>
            <person name="Spohn M."/>
            <person name="Gert H."/>
            <person name="Weber T."/>
            <person name="Wohlleben W."/>
            <person name="Kalinowski J."/>
            <person name="Ruckert C."/>
        </authorList>
    </citation>
    <scope>NUCLEOTIDE SEQUENCE [LARGE SCALE GENOMIC DNA]</scope>
    <source>
        <strain evidence="3">MG417-CF17 (DSM 44213)</strain>
    </source>
</reference>
<feature type="transmembrane region" description="Helical" evidence="1">
    <location>
        <begin position="330"/>
        <end position="349"/>
    </location>
</feature>
<accession>A0A075UNK1</accession>
<dbReference type="EMBL" id="CP008953">
    <property type="protein sequence ID" value="AIG75802.1"/>
    <property type="molecule type" value="Genomic_DNA"/>
</dbReference>
<dbReference type="AlphaFoldDB" id="A0A075UNK1"/>
<evidence type="ECO:0000313" key="3">
    <source>
        <dbReference type="Proteomes" id="UP000028492"/>
    </source>
</evidence>
<feature type="transmembrane region" description="Helical" evidence="1">
    <location>
        <begin position="130"/>
        <end position="146"/>
    </location>
</feature>
<keyword evidence="1" id="KW-0472">Membrane</keyword>
<dbReference type="Proteomes" id="UP000028492">
    <property type="component" value="Chromosome"/>
</dbReference>
<evidence type="ECO:0000313" key="2">
    <source>
        <dbReference type="EMBL" id="AIG75802.1"/>
    </source>
</evidence>
<dbReference type="eggNOG" id="ENOG502Z7TU">
    <property type="taxonomic scope" value="Bacteria"/>
</dbReference>
<dbReference type="HOGENOM" id="CLU_027642_0_0_11"/>
<dbReference type="RefSeq" id="WP_038511676.1">
    <property type="nucleotide sequence ID" value="NZ_CP008953.1"/>
</dbReference>
<feature type="transmembrane region" description="Helical" evidence="1">
    <location>
        <begin position="158"/>
        <end position="181"/>
    </location>
</feature>
<feature type="transmembrane region" description="Helical" evidence="1">
    <location>
        <begin position="528"/>
        <end position="549"/>
    </location>
</feature>
<keyword evidence="1" id="KW-0812">Transmembrane</keyword>